<dbReference type="Proteomes" id="UP000479773">
    <property type="component" value="Unassembled WGS sequence"/>
</dbReference>
<evidence type="ECO:0000313" key="4">
    <source>
        <dbReference type="EMBL" id="UVO90038.1"/>
    </source>
</evidence>
<sequence length="154" mass="18104">MTNEYIQSTFQIRKLESDERIESFDCGDADLNDFILNESLFYREALLAVSYVFEDKATGEVAAYFSLANDRVSLSDFADKTEFNRFRRKRFPNEKRMKSYPAGKLCRFVTVDAYRSAMPFYEKNGFLPLLEEDDGEMTRLLYFDLADYKNSMQD</sequence>
<dbReference type="Proteomes" id="UP001058403">
    <property type="component" value="Chromosome"/>
</dbReference>
<accession>A0A5M5PFD3</accession>
<dbReference type="EMBL" id="CP103070">
    <property type="protein sequence ID" value="UVO90038.1"/>
    <property type="molecule type" value="Genomic_DNA"/>
</dbReference>
<reference evidence="4" key="2">
    <citation type="submission" date="2022-08" db="EMBL/GenBank/DDBJ databases">
        <title>Genome Sequencing of Bacteroides fragilis Group Isolates with Nanopore Technology.</title>
        <authorList>
            <person name="Tisza M.J."/>
            <person name="Smith D."/>
            <person name="Dekker J.P."/>
        </authorList>
    </citation>
    <scope>NUCLEOTIDE SEQUENCE</scope>
    <source>
        <strain evidence="4">BFG-49</strain>
    </source>
</reference>
<dbReference type="PANTHER" id="PTHR36449">
    <property type="entry name" value="ACETYLTRANSFERASE-RELATED"/>
    <property type="match status" value="1"/>
</dbReference>
<evidence type="ECO:0000256" key="2">
    <source>
        <dbReference type="ARBA" id="ARBA00023315"/>
    </source>
</evidence>
<evidence type="ECO:0000313" key="5">
    <source>
        <dbReference type="Proteomes" id="UP000479773"/>
    </source>
</evidence>
<organism evidence="3 5">
    <name type="scientific">Bacteroides fragilis</name>
    <dbReference type="NCBI Taxonomy" id="817"/>
    <lineage>
        <taxon>Bacteria</taxon>
        <taxon>Pseudomonadati</taxon>
        <taxon>Bacteroidota</taxon>
        <taxon>Bacteroidia</taxon>
        <taxon>Bacteroidales</taxon>
        <taxon>Bacteroidaceae</taxon>
        <taxon>Bacteroides</taxon>
    </lineage>
</organism>
<keyword evidence="1 3" id="KW-0808">Transferase</keyword>
<evidence type="ECO:0000313" key="3">
    <source>
        <dbReference type="EMBL" id="KAA4756281.1"/>
    </source>
</evidence>
<dbReference type="PANTHER" id="PTHR36449:SF1">
    <property type="entry name" value="ACETYLTRANSFERASE"/>
    <property type="match status" value="1"/>
</dbReference>
<dbReference type="GO" id="GO:0016746">
    <property type="term" value="F:acyltransferase activity"/>
    <property type="evidence" value="ECO:0007669"/>
    <property type="project" value="UniProtKB-KW"/>
</dbReference>
<dbReference type="Gene3D" id="3.40.630.30">
    <property type="match status" value="1"/>
</dbReference>
<dbReference type="EMBL" id="VWEQ01000001">
    <property type="protein sequence ID" value="KAA4756281.1"/>
    <property type="molecule type" value="Genomic_DNA"/>
</dbReference>
<dbReference type="AlphaFoldDB" id="A0A5M5PFD3"/>
<name>A0A5M5PFD3_BACFG</name>
<proteinExistence type="predicted"/>
<protein>
    <submittedName>
        <fullName evidence="3">GNAT family N-acetyltransferase</fullName>
    </submittedName>
</protein>
<dbReference type="RefSeq" id="WP_005817490.1">
    <property type="nucleotide sequence ID" value="NZ_BAABYZ010000001.1"/>
</dbReference>
<gene>
    <name evidence="3" type="ORF">F3B44_00570</name>
    <name evidence="4" type="ORF">NXW39_00080</name>
</gene>
<evidence type="ECO:0000256" key="1">
    <source>
        <dbReference type="ARBA" id="ARBA00022679"/>
    </source>
</evidence>
<keyword evidence="2" id="KW-0012">Acyltransferase</keyword>
<reference evidence="3 5" key="1">
    <citation type="journal article" date="2019" name="Nat. Med.">
        <title>A library of human gut bacterial isolates paired with longitudinal multiomics data enables mechanistic microbiome research.</title>
        <authorList>
            <person name="Poyet M."/>
            <person name="Groussin M."/>
            <person name="Gibbons S.M."/>
            <person name="Avila-Pacheco J."/>
            <person name="Jiang X."/>
            <person name="Kearney S.M."/>
            <person name="Perrotta A.R."/>
            <person name="Berdy B."/>
            <person name="Zhao S."/>
            <person name="Lieberman T.D."/>
            <person name="Swanson P.K."/>
            <person name="Smith M."/>
            <person name="Roesemann S."/>
            <person name="Alexander J.E."/>
            <person name="Rich S.A."/>
            <person name="Livny J."/>
            <person name="Vlamakis H."/>
            <person name="Clish C."/>
            <person name="Bullock K."/>
            <person name="Deik A."/>
            <person name="Scott J."/>
            <person name="Pierce K.A."/>
            <person name="Xavier R.J."/>
            <person name="Alm E.J."/>
        </authorList>
    </citation>
    <scope>NUCLEOTIDE SEQUENCE [LARGE SCALE GENOMIC DNA]</scope>
    <source>
        <strain evidence="3 5">BIOML-A106</strain>
    </source>
</reference>